<evidence type="ECO:0000256" key="1">
    <source>
        <dbReference type="ARBA" id="ARBA00007169"/>
    </source>
</evidence>
<dbReference type="FunFam" id="3.40.50.1820:FF:000153">
    <property type="entry name" value="Surfactin synthase thioesterase subunit"/>
    <property type="match status" value="1"/>
</dbReference>
<evidence type="ECO:0000313" key="12">
    <source>
        <dbReference type="Proteomes" id="UP000504624"/>
    </source>
</evidence>
<accession>A0A6J0HF05</accession>
<dbReference type="InterPro" id="IPR012223">
    <property type="entry name" value="TEII"/>
</dbReference>
<dbReference type="GO" id="GO:0016297">
    <property type="term" value="F:fatty acyl-[ACP] hydrolase activity"/>
    <property type="evidence" value="ECO:0007669"/>
    <property type="project" value="UniProtKB-EC"/>
</dbReference>
<evidence type="ECO:0000256" key="2">
    <source>
        <dbReference type="ARBA" id="ARBA00012480"/>
    </source>
</evidence>
<keyword evidence="3" id="KW-0444">Lipid biosynthesis</keyword>
<proteinExistence type="inferred from homology"/>
<evidence type="ECO:0000256" key="7">
    <source>
        <dbReference type="ARBA" id="ARBA00023160"/>
    </source>
</evidence>
<evidence type="ECO:0000313" key="13">
    <source>
        <dbReference type="RefSeq" id="XP_017672600.1"/>
    </source>
</evidence>
<protein>
    <recommendedName>
        <fullName evidence="9">S-acyl fatty acid synthase thioesterase, medium chain</fullName>
        <ecNumber evidence="2">3.1.2.14</ecNumber>
    </recommendedName>
    <alternativeName>
        <fullName evidence="10">Thioesterase II</fullName>
    </alternativeName>
</protein>
<evidence type="ECO:0000256" key="3">
    <source>
        <dbReference type="ARBA" id="ARBA00022516"/>
    </source>
</evidence>
<dbReference type="AlphaFoldDB" id="A0A6J0HF05"/>
<dbReference type="OrthoDB" id="541883at2759"/>
<dbReference type="CTD" id="55301"/>
<keyword evidence="4" id="KW-0378">Hydrolase</keyword>
<organism evidence="12 13">
    <name type="scientific">Lepidothrix coronata</name>
    <name type="common">blue-crowned manakin</name>
    <dbReference type="NCBI Taxonomy" id="321398"/>
    <lineage>
        <taxon>Eukaryota</taxon>
        <taxon>Metazoa</taxon>
        <taxon>Chordata</taxon>
        <taxon>Craniata</taxon>
        <taxon>Vertebrata</taxon>
        <taxon>Euteleostomi</taxon>
        <taxon>Archelosauria</taxon>
        <taxon>Archosauria</taxon>
        <taxon>Dinosauria</taxon>
        <taxon>Saurischia</taxon>
        <taxon>Theropoda</taxon>
        <taxon>Coelurosauria</taxon>
        <taxon>Aves</taxon>
        <taxon>Neognathae</taxon>
        <taxon>Neoaves</taxon>
        <taxon>Telluraves</taxon>
        <taxon>Australaves</taxon>
        <taxon>Passeriformes</taxon>
        <taxon>Pipridae</taxon>
        <taxon>Lepidothrix</taxon>
    </lineage>
</organism>
<evidence type="ECO:0000256" key="6">
    <source>
        <dbReference type="ARBA" id="ARBA00023098"/>
    </source>
</evidence>
<evidence type="ECO:0000256" key="4">
    <source>
        <dbReference type="ARBA" id="ARBA00022801"/>
    </source>
</evidence>
<feature type="domain" description="Thioesterase" evidence="11">
    <location>
        <begin position="111"/>
        <end position="331"/>
    </location>
</feature>
<dbReference type="GeneID" id="108498431"/>
<name>A0A6J0HF05_9PASS</name>
<evidence type="ECO:0000256" key="10">
    <source>
        <dbReference type="ARBA" id="ARBA00079653"/>
    </source>
</evidence>
<dbReference type="PANTHER" id="PTHR11487:SF0">
    <property type="entry name" value="S-ACYL FATTY ACID SYNTHASE THIOESTERASE, MEDIUM CHAIN"/>
    <property type="match status" value="1"/>
</dbReference>
<keyword evidence="7" id="KW-0275">Fatty acid biosynthesis</keyword>
<evidence type="ECO:0000256" key="8">
    <source>
        <dbReference type="ARBA" id="ARBA00048536"/>
    </source>
</evidence>
<comment type="catalytic activity">
    <reaction evidence="8">
        <text>(9Z)-octadecenoyl-[ACP] + H2O = (9Z)-octadecenoate + holo-[ACP] + H(+)</text>
        <dbReference type="Rhea" id="RHEA:15057"/>
        <dbReference type="Rhea" id="RHEA-COMP:9685"/>
        <dbReference type="Rhea" id="RHEA-COMP:9924"/>
        <dbReference type="ChEBI" id="CHEBI:15377"/>
        <dbReference type="ChEBI" id="CHEBI:15378"/>
        <dbReference type="ChEBI" id="CHEBI:30823"/>
        <dbReference type="ChEBI" id="CHEBI:64479"/>
        <dbReference type="ChEBI" id="CHEBI:78783"/>
        <dbReference type="EC" id="3.1.2.14"/>
    </reaction>
</comment>
<dbReference type="Pfam" id="PF00975">
    <property type="entry name" value="Thioesterase"/>
    <property type="match status" value="1"/>
</dbReference>
<keyword evidence="12" id="KW-1185">Reference proteome</keyword>
<dbReference type="InterPro" id="IPR029058">
    <property type="entry name" value="AB_hydrolase_fold"/>
</dbReference>
<dbReference type="RefSeq" id="XP_017672600.1">
    <property type="nucleotide sequence ID" value="XM_017817111.1"/>
</dbReference>
<dbReference type="Gene3D" id="3.40.50.1820">
    <property type="entry name" value="alpha/beta hydrolase"/>
    <property type="match status" value="1"/>
</dbReference>
<dbReference type="Proteomes" id="UP000504624">
    <property type="component" value="Unplaced"/>
</dbReference>
<keyword evidence="6" id="KW-0443">Lipid metabolism</keyword>
<sequence length="348" mass="39319">MRKPWLDLYVLKMRLIKSLLVNCNSPSNVSVLKQELPCPKETENCHKTAAKKALNEELLRSIQESEREINQWSHSLPSVTHGSQLGMATTEFLGMEKLIVCVHKRQNALCRLICFPWAGGGTSLLAQWGKRLSNSIEVFCVRYPGRETRLNEPFAKDMTSMVNEVTSVLLKELQEKPFAFFGHSFGAYLSFAVALHLKEKYGLEPVHLFVSGAHAPNSEAILPIKSISVSDAKDEEVFEYLQTVGGTPSVLLHNEDVRKNLLLTFKEDFRVFQTFSFEKAEMDIPFSCDITCFNGGDDKPYDLQGWQELTSGDTSFYELPGGHFYLLEPSNEIFLTKHITRCIENAGL</sequence>
<keyword evidence="5" id="KW-0276">Fatty acid metabolism</keyword>
<evidence type="ECO:0000259" key="11">
    <source>
        <dbReference type="Pfam" id="PF00975"/>
    </source>
</evidence>
<dbReference type="EC" id="3.1.2.14" evidence="2"/>
<gene>
    <name evidence="13" type="primary">OLAH</name>
</gene>
<evidence type="ECO:0000256" key="9">
    <source>
        <dbReference type="ARBA" id="ARBA00073799"/>
    </source>
</evidence>
<dbReference type="InterPro" id="IPR001031">
    <property type="entry name" value="Thioesterase"/>
</dbReference>
<comment type="similarity">
    <text evidence="1">Belongs to the thioesterase family.</text>
</comment>
<evidence type="ECO:0000256" key="5">
    <source>
        <dbReference type="ARBA" id="ARBA00022832"/>
    </source>
</evidence>
<reference evidence="13" key="1">
    <citation type="submission" date="2025-08" db="UniProtKB">
        <authorList>
            <consortium name="RefSeq"/>
        </authorList>
    </citation>
    <scope>IDENTIFICATION</scope>
</reference>
<dbReference type="SUPFAM" id="SSF53474">
    <property type="entry name" value="alpha/beta-Hydrolases"/>
    <property type="match status" value="1"/>
</dbReference>
<dbReference type="PANTHER" id="PTHR11487">
    <property type="entry name" value="THIOESTERASE"/>
    <property type="match status" value="1"/>
</dbReference>
<dbReference type="GO" id="GO:0051792">
    <property type="term" value="P:medium-chain fatty acid biosynthetic process"/>
    <property type="evidence" value="ECO:0007669"/>
    <property type="project" value="UniProtKB-ARBA"/>
</dbReference>